<proteinExistence type="predicted"/>
<protein>
    <submittedName>
        <fullName evidence="1">Uncharacterized protein</fullName>
    </submittedName>
</protein>
<evidence type="ECO:0000313" key="1">
    <source>
        <dbReference type="EMBL" id="HGI87589.1"/>
    </source>
</evidence>
<dbReference type="AlphaFoldDB" id="A0A7C4FH31"/>
<reference evidence="1" key="1">
    <citation type="journal article" date="2020" name="mSystems">
        <title>Genome- and Community-Level Interaction Insights into Carbon Utilization and Element Cycling Functions of Hydrothermarchaeota in Hydrothermal Sediment.</title>
        <authorList>
            <person name="Zhou Z."/>
            <person name="Liu Y."/>
            <person name="Xu W."/>
            <person name="Pan J."/>
            <person name="Luo Z.H."/>
            <person name="Li M."/>
        </authorList>
    </citation>
    <scope>NUCLEOTIDE SEQUENCE [LARGE SCALE GENOMIC DNA]</scope>
    <source>
        <strain evidence="1">SpSt-732</strain>
    </source>
</reference>
<dbReference type="EMBL" id="DTFF01000039">
    <property type="protein sequence ID" value="HGI87589.1"/>
    <property type="molecule type" value="Genomic_DNA"/>
</dbReference>
<accession>A0A7C4FH31</accession>
<name>A0A7C4FH31_9CREN</name>
<sequence length="103" mass="11661">MCYLRFNPAPIELLNKLLSLLGDPEYIEVGVLGKCSDITLLSGVSGERCITSYLLKMPSDRVLELHREFLDRYERSAEEAEPMRGGVVDLQIVLKVQWLFCGV</sequence>
<comment type="caution">
    <text evidence="1">The sequence shown here is derived from an EMBL/GenBank/DDBJ whole genome shotgun (WGS) entry which is preliminary data.</text>
</comment>
<gene>
    <name evidence="1" type="ORF">ENV14_04255</name>
</gene>
<organism evidence="1">
    <name type="scientific">Ignisphaera aggregans</name>
    <dbReference type="NCBI Taxonomy" id="334771"/>
    <lineage>
        <taxon>Archaea</taxon>
        <taxon>Thermoproteota</taxon>
        <taxon>Thermoprotei</taxon>
        <taxon>Desulfurococcales</taxon>
        <taxon>Desulfurococcaceae</taxon>
        <taxon>Ignisphaera</taxon>
    </lineage>
</organism>